<dbReference type="Proteomes" id="UP000474757">
    <property type="component" value="Unassembled WGS sequence"/>
</dbReference>
<accession>A0A6B2JQ93</accession>
<evidence type="ECO:0008006" key="4">
    <source>
        <dbReference type="Google" id="ProtNLM"/>
    </source>
</evidence>
<proteinExistence type="predicted"/>
<keyword evidence="1" id="KW-1133">Transmembrane helix</keyword>
<organism evidence="2 3">
    <name type="scientific">Pseudoroseicyclus tamaricis</name>
    <dbReference type="NCBI Taxonomy" id="2705421"/>
    <lineage>
        <taxon>Bacteria</taxon>
        <taxon>Pseudomonadati</taxon>
        <taxon>Pseudomonadota</taxon>
        <taxon>Alphaproteobacteria</taxon>
        <taxon>Rhodobacterales</taxon>
        <taxon>Paracoccaceae</taxon>
        <taxon>Pseudoroseicyclus</taxon>
    </lineage>
</organism>
<keyword evidence="3" id="KW-1185">Reference proteome</keyword>
<keyword evidence="1" id="KW-0812">Transmembrane</keyword>
<protein>
    <recommendedName>
        <fullName evidence="4">Transmembrane protein</fullName>
    </recommendedName>
</protein>
<feature type="transmembrane region" description="Helical" evidence="1">
    <location>
        <begin position="101"/>
        <end position="127"/>
    </location>
</feature>
<sequence length="131" mass="14608">MTDGKDAEKHEFREESESLWRIAFAPAIWAIHFVVCYAWVSLVCVKFGGDPAVMRVSLLAISAVALAAIAWLGWRAFRQWNVRDTGDFTNPEGEAEDRHEFLGHAAFLLAIISAIGVIYVSMPLIIIEGCR</sequence>
<dbReference type="EMBL" id="JAAGAB010000001">
    <property type="protein sequence ID" value="NDV00298.1"/>
    <property type="molecule type" value="Genomic_DNA"/>
</dbReference>
<dbReference type="AlphaFoldDB" id="A0A6B2JQ93"/>
<feature type="transmembrane region" description="Helical" evidence="1">
    <location>
        <begin position="52"/>
        <end position="74"/>
    </location>
</feature>
<name>A0A6B2JQ93_9RHOB</name>
<gene>
    <name evidence="2" type="ORF">GZA08_04850</name>
</gene>
<keyword evidence="1" id="KW-0472">Membrane</keyword>
<evidence type="ECO:0000313" key="2">
    <source>
        <dbReference type="EMBL" id="NDV00298.1"/>
    </source>
</evidence>
<dbReference type="RefSeq" id="WP_163890496.1">
    <property type="nucleotide sequence ID" value="NZ_JAAFYS010000001.1"/>
</dbReference>
<evidence type="ECO:0000313" key="3">
    <source>
        <dbReference type="Proteomes" id="UP000474757"/>
    </source>
</evidence>
<evidence type="ECO:0000256" key="1">
    <source>
        <dbReference type="SAM" id="Phobius"/>
    </source>
</evidence>
<feature type="transmembrane region" description="Helical" evidence="1">
    <location>
        <begin position="20"/>
        <end position="40"/>
    </location>
</feature>
<reference evidence="2 3" key="1">
    <citation type="submission" date="2020-02" db="EMBL/GenBank/DDBJ databases">
        <title>Pseudoroseicyclus tamarix, sp. nov., isolated from offshore sediment of a Tamarix chinensis forest.</title>
        <authorList>
            <person name="Gai Y."/>
        </authorList>
    </citation>
    <scope>NUCLEOTIDE SEQUENCE [LARGE SCALE GENOMIC DNA]</scope>
    <source>
        <strain evidence="2 3">CLL3-39</strain>
    </source>
</reference>
<comment type="caution">
    <text evidence="2">The sequence shown here is derived from an EMBL/GenBank/DDBJ whole genome shotgun (WGS) entry which is preliminary data.</text>
</comment>